<dbReference type="SUPFAM" id="SSF50630">
    <property type="entry name" value="Acid proteases"/>
    <property type="match status" value="1"/>
</dbReference>
<feature type="domain" description="Cyclic nucleotide-binding" evidence="6">
    <location>
        <begin position="165"/>
        <end position="242"/>
    </location>
</feature>
<evidence type="ECO:0000313" key="9">
    <source>
        <dbReference type="Proteomes" id="UP000626109"/>
    </source>
</evidence>
<evidence type="ECO:0000256" key="3">
    <source>
        <dbReference type="ARBA" id="ARBA00022750"/>
    </source>
</evidence>
<reference evidence="8" key="1">
    <citation type="submission" date="2021-02" db="EMBL/GenBank/DDBJ databases">
        <authorList>
            <person name="Dougan E. K."/>
            <person name="Rhodes N."/>
            <person name="Thang M."/>
            <person name="Chan C."/>
        </authorList>
    </citation>
    <scope>NUCLEOTIDE SEQUENCE</scope>
</reference>
<evidence type="ECO:0000259" key="7">
    <source>
        <dbReference type="PROSITE" id="PS51767"/>
    </source>
</evidence>
<dbReference type="CDD" id="cd00038">
    <property type="entry name" value="CAP_ED"/>
    <property type="match status" value="1"/>
</dbReference>
<comment type="caution">
    <text evidence="8">The sequence shown here is derived from an EMBL/GenBank/DDBJ whole genome shotgun (WGS) entry which is preliminary data.</text>
</comment>
<dbReference type="InterPro" id="IPR033121">
    <property type="entry name" value="PEPTIDASE_A1"/>
</dbReference>
<dbReference type="InterPro" id="IPR021109">
    <property type="entry name" value="Peptidase_aspartic_dom_sf"/>
</dbReference>
<dbReference type="PROSITE" id="PS51767">
    <property type="entry name" value="PEPTIDASE_A1"/>
    <property type="match status" value="1"/>
</dbReference>
<organism evidence="8 9">
    <name type="scientific">Polarella glacialis</name>
    <name type="common">Dinoflagellate</name>
    <dbReference type="NCBI Taxonomy" id="89957"/>
    <lineage>
        <taxon>Eukaryota</taxon>
        <taxon>Sar</taxon>
        <taxon>Alveolata</taxon>
        <taxon>Dinophyceae</taxon>
        <taxon>Suessiales</taxon>
        <taxon>Suessiaceae</taxon>
        <taxon>Polarella</taxon>
    </lineage>
</organism>
<gene>
    <name evidence="8" type="ORF">PGLA2088_LOCUS18151</name>
</gene>
<dbReference type="PANTHER" id="PTHR47966">
    <property type="entry name" value="BETA-SITE APP-CLEAVING ENZYME, ISOFORM A-RELATED"/>
    <property type="match status" value="1"/>
</dbReference>
<accession>A0A813JBC5</accession>
<sequence>MASELFWVPVSTPGYWQVEMEEIMVGEEKQGLCGNKFSQVAVDNGTSLLAGPKEIVSEISEKLDVSEDCPNFNQLPNIGFVVKGHRLVLTPEDYVDKGEDATSCFVALMTMDVPPPKGPLFIFGDPFLRKPAAEGQQAGGDENTPASRRSSTEAAPELSPKRSALSRGRAAEPQVKEEAQVTTLKSGCIFGELALMSGANRSASIKCLEACEFLVISRNDFDSMLKTEMVKKKEEKVHFLKAHVPGMQKQPKPRPGRPDASYYFQQASFPKGHVFLRQGQASSDIVWIVSKGSVEFWYQSHRDEACRPDLVGRPSTAPLLGRSTRQSLAKRASSHAFKTSNGPGKGCRVGVLLPGGLFGALPTSDAEPFTVQCIASCEVFYISRSEMSRVPNKLLNAISEYLVHSITYRLSRCTEKRQNPDLVLPGRLGSKTLPGKVATPPKESLRLPAGQDRLARAQSAGSLGRRAPPPMASAAFSLASTVPATLGKSASVVERRHMVAEAPDIRFLGAGQTQSRGSMIGLGMVPLQISVLNTNSLGLSLPLKGKAYSSIGNPLEAWPSGLARSRPSSASALIKQQRPTTNSNNNNNDDNNNNNQQQQQQQQQQSHSLARSRPSSASGLIKGPKGPSEALLPQSDDVSLATAGRPTAIKRRLIAPDSPPEPELIRPGGLEVNAVQAC</sequence>
<keyword evidence="2" id="KW-0645">Protease</keyword>
<feature type="compositionally biased region" description="Low complexity" evidence="5">
    <location>
        <begin position="584"/>
        <end position="605"/>
    </location>
</feature>
<dbReference type="PROSITE" id="PS00889">
    <property type="entry name" value="CNMP_BINDING_2"/>
    <property type="match status" value="1"/>
</dbReference>
<evidence type="ECO:0008006" key="10">
    <source>
        <dbReference type="Google" id="ProtNLM"/>
    </source>
</evidence>
<feature type="domain" description="Peptidase A1" evidence="7">
    <location>
        <begin position="1"/>
        <end position="146"/>
    </location>
</feature>
<dbReference type="Pfam" id="PF00027">
    <property type="entry name" value="cNMP_binding"/>
    <property type="match status" value="1"/>
</dbReference>
<evidence type="ECO:0000256" key="4">
    <source>
        <dbReference type="ARBA" id="ARBA00022801"/>
    </source>
</evidence>
<dbReference type="InterPro" id="IPR000595">
    <property type="entry name" value="cNMP-bd_dom"/>
</dbReference>
<feature type="compositionally biased region" description="Polar residues" evidence="5">
    <location>
        <begin position="606"/>
        <end position="618"/>
    </location>
</feature>
<dbReference type="PANTHER" id="PTHR47966:SF51">
    <property type="entry name" value="BETA-SITE APP-CLEAVING ENZYME, ISOFORM A-RELATED"/>
    <property type="match status" value="1"/>
</dbReference>
<dbReference type="Gene3D" id="2.60.120.10">
    <property type="entry name" value="Jelly Rolls"/>
    <property type="match status" value="2"/>
</dbReference>
<feature type="region of interest" description="Disordered" evidence="5">
    <location>
        <begin position="132"/>
        <end position="178"/>
    </location>
</feature>
<dbReference type="InterPro" id="IPR018490">
    <property type="entry name" value="cNMP-bd_dom_sf"/>
</dbReference>
<dbReference type="Gene3D" id="2.40.70.10">
    <property type="entry name" value="Acid Proteases"/>
    <property type="match status" value="1"/>
</dbReference>
<dbReference type="AlphaFoldDB" id="A0A813JBC5"/>
<evidence type="ECO:0000256" key="1">
    <source>
        <dbReference type="ARBA" id="ARBA00007447"/>
    </source>
</evidence>
<dbReference type="PROSITE" id="PS50042">
    <property type="entry name" value="CNMP_BINDING_3"/>
    <property type="match status" value="1"/>
</dbReference>
<comment type="similarity">
    <text evidence="1">Belongs to the peptidase A1 family.</text>
</comment>
<evidence type="ECO:0000256" key="5">
    <source>
        <dbReference type="SAM" id="MobiDB-lite"/>
    </source>
</evidence>
<dbReference type="GO" id="GO:0006508">
    <property type="term" value="P:proteolysis"/>
    <property type="evidence" value="ECO:0007669"/>
    <property type="project" value="UniProtKB-KW"/>
</dbReference>
<feature type="compositionally biased region" description="Polar residues" evidence="5">
    <location>
        <begin position="144"/>
        <end position="153"/>
    </location>
</feature>
<dbReference type="GO" id="GO:0004190">
    <property type="term" value="F:aspartic-type endopeptidase activity"/>
    <property type="evidence" value="ECO:0007669"/>
    <property type="project" value="UniProtKB-KW"/>
</dbReference>
<dbReference type="Pfam" id="PF00026">
    <property type="entry name" value="Asp"/>
    <property type="match status" value="1"/>
</dbReference>
<name>A0A813JBC5_POLGL</name>
<dbReference type="EMBL" id="CAJNNW010024467">
    <property type="protein sequence ID" value="CAE8672620.1"/>
    <property type="molecule type" value="Genomic_DNA"/>
</dbReference>
<dbReference type="InterPro" id="IPR018488">
    <property type="entry name" value="cNMP-bd_CS"/>
</dbReference>
<keyword evidence="3" id="KW-0064">Aspartyl protease</keyword>
<feature type="region of interest" description="Disordered" evidence="5">
    <location>
        <begin position="560"/>
        <end position="678"/>
    </location>
</feature>
<dbReference type="SUPFAM" id="SSF51206">
    <property type="entry name" value="cAMP-binding domain-like"/>
    <property type="match status" value="2"/>
</dbReference>
<dbReference type="InterPro" id="IPR001461">
    <property type="entry name" value="Aspartic_peptidase_A1"/>
</dbReference>
<evidence type="ECO:0000256" key="2">
    <source>
        <dbReference type="ARBA" id="ARBA00022670"/>
    </source>
</evidence>
<feature type="region of interest" description="Disordered" evidence="5">
    <location>
        <begin position="426"/>
        <end position="451"/>
    </location>
</feature>
<protein>
    <recommendedName>
        <fullName evidence="10">Cyclic nucleotide-binding domain-containing protein</fullName>
    </recommendedName>
</protein>
<evidence type="ECO:0000313" key="8">
    <source>
        <dbReference type="EMBL" id="CAE8672620.1"/>
    </source>
</evidence>
<dbReference type="Proteomes" id="UP000626109">
    <property type="component" value="Unassembled WGS sequence"/>
</dbReference>
<keyword evidence="4" id="KW-0378">Hydrolase</keyword>
<proteinExistence type="inferred from homology"/>
<evidence type="ECO:0000259" key="6">
    <source>
        <dbReference type="PROSITE" id="PS50042"/>
    </source>
</evidence>
<dbReference type="InterPro" id="IPR014710">
    <property type="entry name" value="RmlC-like_jellyroll"/>
</dbReference>
<feature type="compositionally biased region" description="Low complexity" evidence="5">
    <location>
        <begin position="560"/>
        <end position="573"/>
    </location>
</feature>